<keyword evidence="2" id="KW-0540">Nuclease</keyword>
<dbReference type="Pfam" id="PF03372">
    <property type="entry name" value="Exo_endo_phos"/>
    <property type="match status" value="1"/>
</dbReference>
<dbReference type="AlphaFoldDB" id="A0A1H7MMS3"/>
<accession>A0A1H7MMS3</accession>
<keyword evidence="3" id="KW-1185">Reference proteome</keyword>
<dbReference type="EMBL" id="FNZQ01000003">
    <property type="protein sequence ID" value="SEL12606.1"/>
    <property type="molecule type" value="Genomic_DNA"/>
</dbReference>
<name>A0A1H7MMS3_9RHOB</name>
<feature type="domain" description="Endonuclease/exonuclease/phosphatase" evidence="1">
    <location>
        <begin position="6"/>
        <end position="238"/>
    </location>
</feature>
<dbReference type="GO" id="GO:0004527">
    <property type="term" value="F:exonuclease activity"/>
    <property type="evidence" value="ECO:0007669"/>
    <property type="project" value="UniProtKB-KW"/>
</dbReference>
<dbReference type="STRING" id="188906.SAMN04488526_2000"/>
<reference evidence="2 3" key="1">
    <citation type="submission" date="2016-10" db="EMBL/GenBank/DDBJ databases">
        <authorList>
            <person name="de Groot N.N."/>
        </authorList>
    </citation>
    <scope>NUCLEOTIDE SEQUENCE [LARGE SCALE GENOMIC DNA]</scope>
    <source>
        <strain evidence="2 3">DSM 14858</strain>
    </source>
</reference>
<evidence type="ECO:0000259" key="1">
    <source>
        <dbReference type="Pfam" id="PF03372"/>
    </source>
</evidence>
<keyword evidence="2" id="KW-0378">Hydrolase</keyword>
<dbReference type="Gene3D" id="3.60.10.10">
    <property type="entry name" value="Endonuclease/exonuclease/phosphatase"/>
    <property type="match status" value="1"/>
</dbReference>
<evidence type="ECO:0000313" key="2">
    <source>
        <dbReference type="EMBL" id="SEL12606.1"/>
    </source>
</evidence>
<keyword evidence="2" id="KW-0255">Endonuclease</keyword>
<dbReference type="InterPro" id="IPR036691">
    <property type="entry name" value="Endo/exonu/phosph_ase_sf"/>
</dbReference>
<gene>
    <name evidence="2" type="ORF">SAMN04488526_2000</name>
</gene>
<dbReference type="InterPro" id="IPR005135">
    <property type="entry name" value="Endo/exonuclease/phosphatase"/>
</dbReference>
<sequence>MEQAAFDVLCLQEVTRRIAPSPDWLIYRDPYRRLDQRADLFGDISRLLPGWLATFAPATRGLLEDAAGRPIWSEHGLACWVAPQLSVTGSRQDFVHGRFRASGWGPEPVPRAVQMQRIASGGAALVVAHLHGLRDPNGKGDTPDRDTQAASLRRQLREFRNGNETVVVAGDFNLLPDSSTFDVLAAEGLIELVTTRGHSDTRTVLYPKAQRHANYCFVSDPDRVIAFDVPATPVMSDHRPMILDLTI</sequence>
<dbReference type="Proteomes" id="UP000199283">
    <property type="component" value="Unassembled WGS sequence"/>
</dbReference>
<dbReference type="GO" id="GO:0004519">
    <property type="term" value="F:endonuclease activity"/>
    <property type="evidence" value="ECO:0007669"/>
    <property type="project" value="UniProtKB-KW"/>
</dbReference>
<protein>
    <submittedName>
        <fullName evidence="2">Endonuclease/Exonuclease/phosphatase family protein</fullName>
    </submittedName>
</protein>
<dbReference type="SUPFAM" id="SSF56219">
    <property type="entry name" value="DNase I-like"/>
    <property type="match status" value="1"/>
</dbReference>
<proteinExistence type="predicted"/>
<evidence type="ECO:0000313" key="3">
    <source>
        <dbReference type="Proteomes" id="UP000199283"/>
    </source>
</evidence>
<organism evidence="2 3">
    <name type="scientific">Jannaschia helgolandensis</name>
    <dbReference type="NCBI Taxonomy" id="188906"/>
    <lineage>
        <taxon>Bacteria</taxon>
        <taxon>Pseudomonadati</taxon>
        <taxon>Pseudomonadota</taxon>
        <taxon>Alphaproteobacteria</taxon>
        <taxon>Rhodobacterales</taxon>
        <taxon>Roseobacteraceae</taxon>
        <taxon>Jannaschia</taxon>
    </lineage>
</organism>
<keyword evidence="2" id="KW-0269">Exonuclease</keyword>